<keyword evidence="2" id="KW-1185">Reference proteome</keyword>
<evidence type="ECO:0000313" key="2">
    <source>
        <dbReference type="Proteomes" id="UP000095283"/>
    </source>
</evidence>
<feature type="compositionally biased region" description="Acidic residues" evidence="1">
    <location>
        <begin position="72"/>
        <end position="83"/>
    </location>
</feature>
<evidence type="ECO:0000256" key="1">
    <source>
        <dbReference type="SAM" id="MobiDB-lite"/>
    </source>
</evidence>
<evidence type="ECO:0000313" key="3">
    <source>
        <dbReference type="WBParaSite" id="Hba_20327"/>
    </source>
</evidence>
<dbReference type="AlphaFoldDB" id="A0A1I7XSM3"/>
<dbReference type="Proteomes" id="UP000095283">
    <property type="component" value="Unplaced"/>
</dbReference>
<feature type="region of interest" description="Disordered" evidence="1">
    <location>
        <begin position="66"/>
        <end position="88"/>
    </location>
</feature>
<accession>A0A1I7XSM3</accession>
<feature type="region of interest" description="Disordered" evidence="1">
    <location>
        <begin position="1"/>
        <end position="50"/>
    </location>
</feature>
<feature type="compositionally biased region" description="Basic and acidic residues" evidence="1">
    <location>
        <begin position="18"/>
        <end position="35"/>
    </location>
</feature>
<organism evidence="2 3">
    <name type="scientific">Heterorhabditis bacteriophora</name>
    <name type="common">Entomopathogenic nematode worm</name>
    <dbReference type="NCBI Taxonomy" id="37862"/>
    <lineage>
        <taxon>Eukaryota</taxon>
        <taxon>Metazoa</taxon>
        <taxon>Ecdysozoa</taxon>
        <taxon>Nematoda</taxon>
        <taxon>Chromadorea</taxon>
        <taxon>Rhabditida</taxon>
        <taxon>Rhabditina</taxon>
        <taxon>Rhabditomorpha</taxon>
        <taxon>Strongyloidea</taxon>
        <taxon>Heterorhabditidae</taxon>
        <taxon>Heterorhabditis</taxon>
    </lineage>
</organism>
<sequence>MSGNVHYNDENGENSDAELERVGERNEGDDSRQINDDIGNNEGNENSNGGGVRIFLRFLRELEAINALPSSSDEETDDDEITEEGEHRDFDVQVLSVCSKDRYL</sequence>
<name>A0A1I7XSM3_HETBA</name>
<reference evidence="3" key="1">
    <citation type="submission" date="2016-11" db="UniProtKB">
        <authorList>
            <consortium name="WormBaseParasite"/>
        </authorList>
    </citation>
    <scope>IDENTIFICATION</scope>
</reference>
<dbReference type="WBParaSite" id="Hba_20327">
    <property type="protein sequence ID" value="Hba_20327"/>
    <property type="gene ID" value="Hba_20327"/>
</dbReference>
<protein>
    <submittedName>
        <fullName evidence="3">Uncharacterized protein</fullName>
    </submittedName>
</protein>
<proteinExistence type="predicted"/>